<sequence>MDVQIISQVILKPSSPTPSHLKIFKLSLLDQLIPAPYAPIVLFYPNYNGVTCPDQVLERVEKLKQSLTKTLTLFYPLAGTIKDDLSIECDDKGAYFVTTKVDCQLFQFLNKPDLHLISKFLPCDLGYNGSMAGTRVTNVQVNLFECGGIAIGLCISHKILDGAALKTFLKCWAGAATGRTGEITGPNFISSSLFPTNDLWLRDSSLAMWKSSFKIGKSVTKRFVFDAAAIATLKAKATSSGARCPTRVETISAILWKCSMAASEEANCGFSKSSMLTHVVNLRKRAAPTLSENSIGNLIWISSARCLASHDMGLPALADQIQYSISKINGEYVKKLHGSEGSTLMRKSLKEIGEFGSKEEVDYLGFSSWCGFGFYDIDFGWGKPVWVSSFAMDAPVFMNLIILMETRYGDGIEAWVTLDQQEMDILQQNHEIMAFSSLDPSPLNL</sequence>
<keyword evidence="4" id="KW-0808">Transferase</keyword>
<dbReference type="Gene3D" id="3.30.559.10">
    <property type="entry name" value="Chloramphenicol acetyltransferase-like domain"/>
    <property type="match status" value="2"/>
</dbReference>
<name>A0ABD2YHY2_9GENT</name>
<gene>
    <name evidence="6" type="ORF">ACH5RR_035328</name>
</gene>
<evidence type="ECO:0000256" key="5">
    <source>
        <dbReference type="ARBA" id="ARBA00023315"/>
    </source>
</evidence>
<dbReference type="PANTHER" id="PTHR31623:SF110">
    <property type="entry name" value="VINORINE SYNTHASE-LIKE"/>
    <property type="match status" value="1"/>
</dbReference>
<keyword evidence="5" id="KW-0012">Acyltransferase</keyword>
<dbReference type="Proteomes" id="UP001630127">
    <property type="component" value="Unassembled WGS sequence"/>
</dbReference>
<keyword evidence="3" id="KW-0017">Alkaloid metabolism</keyword>
<dbReference type="AlphaFoldDB" id="A0ABD2YHY2"/>
<evidence type="ECO:0000313" key="7">
    <source>
        <dbReference type="Proteomes" id="UP001630127"/>
    </source>
</evidence>
<reference evidence="6 7" key="1">
    <citation type="submission" date="2024-11" db="EMBL/GenBank/DDBJ databases">
        <title>A near-complete genome assembly of Cinchona calisaya.</title>
        <authorList>
            <person name="Lian D.C."/>
            <person name="Zhao X.W."/>
            <person name="Wei L."/>
        </authorList>
    </citation>
    <scope>NUCLEOTIDE SEQUENCE [LARGE SCALE GENOMIC DNA]</scope>
    <source>
        <tissue evidence="6">Nenye</tissue>
    </source>
</reference>
<evidence type="ECO:0008006" key="8">
    <source>
        <dbReference type="Google" id="ProtNLM"/>
    </source>
</evidence>
<comment type="subunit">
    <text evidence="2">Monomer.</text>
</comment>
<organism evidence="6 7">
    <name type="scientific">Cinchona calisaya</name>
    <dbReference type="NCBI Taxonomy" id="153742"/>
    <lineage>
        <taxon>Eukaryota</taxon>
        <taxon>Viridiplantae</taxon>
        <taxon>Streptophyta</taxon>
        <taxon>Embryophyta</taxon>
        <taxon>Tracheophyta</taxon>
        <taxon>Spermatophyta</taxon>
        <taxon>Magnoliopsida</taxon>
        <taxon>eudicotyledons</taxon>
        <taxon>Gunneridae</taxon>
        <taxon>Pentapetalae</taxon>
        <taxon>asterids</taxon>
        <taxon>lamiids</taxon>
        <taxon>Gentianales</taxon>
        <taxon>Rubiaceae</taxon>
        <taxon>Cinchonoideae</taxon>
        <taxon>Cinchoneae</taxon>
        <taxon>Cinchona</taxon>
    </lineage>
</organism>
<dbReference type="GO" id="GO:0016746">
    <property type="term" value="F:acyltransferase activity"/>
    <property type="evidence" value="ECO:0007669"/>
    <property type="project" value="UniProtKB-KW"/>
</dbReference>
<comment type="caution">
    <text evidence="6">The sequence shown here is derived from an EMBL/GenBank/DDBJ whole genome shotgun (WGS) entry which is preliminary data.</text>
</comment>
<evidence type="ECO:0000256" key="3">
    <source>
        <dbReference type="ARBA" id="ARBA00022589"/>
    </source>
</evidence>
<keyword evidence="7" id="KW-1185">Reference proteome</keyword>
<dbReference type="EMBL" id="JBJUIK010000014">
    <property type="protein sequence ID" value="KAL3505487.1"/>
    <property type="molecule type" value="Genomic_DNA"/>
</dbReference>
<evidence type="ECO:0000256" key="1">
    <source>
        <dbReference type="ARBA" id="ARBA00009861"/>
    </source>
</evidence>
<evidence type="ECO:0000256" key="2">
    <source>
        <dbReference type="ARBA" id="ARBA00011245"/>
    </source>
</evidence>
<accession>A0ABD2YHY2</accession>
<protein>
    <recommendedName>
        <fullName evidence="8">Vinorine synthase-like</fullName>
    </recommendedName>
</protein>
<evidence type="ECO:0000313" key="6">
    <source>
        <dbReference type="EMBL" id="KAL3505487.1"/>
    </source>
</evidence>
<dbReference type="Pfam" id="PF02458">
    <property type="entry name" value="Transferase"/>
    <property type="match status" value="1"/>
</dbReference>
<proteinExistence type="inferred from homology"/>
<dbReference type="PANTHER" id="PTHR31623">
    <property type="entry name" value="F21J9.9"/>
    <property type="match status" value="1"/>
</dbReference>
<evidence type="ECO:0000256" key="4">
    <source>
        <dbReference type="ARBA" id="ARBA00022679"/>
    </source>
</evidence>
<dbReference type="GO" id="GO:0009820">
    <property type="term" value="P:alkaloid metabolic process"/>
    <property type="evidence" value="ECO:0007669"/>
    <property type="project" value="UniProtKB-KW"/>
</dbReference>
<comment type="similarity">
    <text evidence="1">Belongs to the plant acyltransferase family.</text>
</comment>
<dbReference type="InterPro" id="IPR023213">
    <property type="entry name" value="CAT-like_dom_sf"/>
</dbReference>